<protein>
    <submittedName>
        <fullName evidence="2">Uncharacterized protein</fullName>
    </submittedName>
</protein>
<dbReference type="GO" id="GO:0050821">
    <property type="term" value="P:protein stabilization"/>
    <property type="evidence" value="ECO:0007669"/>
    <property type="project" value="TreeGrafter"/>
</dbReference>
<name>A0A226MTG4_CALSU</name>
<dbReference type="PANTHER" id="PTHR12800">
    <property type="entry name" value="CDC37-RELATED"/>
    <property type="match status" value="1"/>
</dbReference>
<dbReference type="GO" id="GO:0031072">
    <property type="term" value="F:heat shock protein binding"/>
    <property type="evidence" value="ECO:0007669"/>
    <property type="project" value="TreeGrafter"/>
</dbReference>
<proteinExistence type="predicted"/>
<dbReference type="EMBL" id="MCFN01000467">
    <property type="protein sequence ID" value="OXB58440.1"/>
    <property type="molecule type" value="Genomic_DNA"/>
</dbReference>
<comment type="caution">
    <text evidence="2">The sequence shown here is derived from an EMBL/GenBank/DDBJ whole genome shotgun (WGS) entry which is preliminary data.</text>
</comment>
<evidence type="ECO:0000313" key="2">
    <source>
        <dbReference type="EMBL" id="OXB58440.1"/>
    </source>
</evidence>
<organism evidence="2 3">
    <name type="scientific">Callipepla squamata</name>
    <name type="common">Scaled quail</name>
    <dbReference type="NCBI Taxonomy" id="9009"/>
    <lineage>
        <taxon>Eukaryota</taxon>
        <taxon>Metazoa</taxon>
        <taxon>Chordata</taxon>
        <taxon>Craniata</taxon>
        <taxon>Vertebrata</taxon>
        <taxon>Euteleostomi</taxon>
        <taxon>Archelosauria</taxon>
        <taxon>Archosauria</taxon>
        <taxon>Dinosauria</taxon>
        <taxon>Saurischia</taxon>
        <taxon>Theropoda</taxon>
        <taxon>Coelurosauria</taxon>
        <taxon>Aves</taxon>
        <taxon>Neognathae</taxon>
        <taxon>Galloanserae</taxon>
        <taxon>Galliformes</taxon>
        <taxon>Odontophoridae</taxon>
        <taxon>Callipepla</taxon>
    </lineage>
</organism>
<sequence>MALWLPQYCDCSPTVEDDEHRELSAGSQQLLQTYSHEIELACQKEKEFVKHSVECTWNLAEAPQKLDSLALHNAESFHQEHAQAKSEVPELRWREEEWRRKEDALN</sequence>
<dbReference type="InterPro" id="IPR004918">
    <property type="entry name" value="Cdc37"/>
</dbReference>
<evidence type="ECO:0000313" key="1">
    <source>
        <dbReference type="EMBL" id="OXB50916.1"/>
    </source>
</evidence>
<dbReference type="GO" id="GO:0051087">
    <property type="term" value="F:protein-folding chaperone binding"/>
    <property type="evidence" value="ECO:0007669"/>
    <property type="project" value="TreeGrafter"/>
</dbReference>
<gene>
    <name evidence="1" type="ORF">ASZ78_011686</name>
    <name evidence="2" type="ORF">ASZ78_012878</name>
</gene>
<accession>A0A226MTG4</accession>
<keyword evidence="3" id="KW-1185">Reference proteome</keyword>
<dbReference type="GO" id="GO:0006457">
    <property type="term" value="P:protein folding"/>
    <property type="evidence" value="ECO:0007669"/>
    <property type="project" value="TreeGrafter"/>
</dbReference>
<reference evidence="2 3" key="1">
    <citation type="submission" date="2016-07" db="EMBL/GenBank/DDBJ databases">
        <title>Disparate Historic Effective Population Sizes Predicted by Modern Levels of Genome Diversity for the Scaled Quail (Callipepla squamata) and the Northern Bobwhite (Colinus virginianus): Inferences from First and Second Generation Draft Genome Assemblies for Sympatric New World Quail.</title>
        <authorList>
            <person name="Oldeschulte D.L."/>
            <person name="Halley Y.A."/>
            <person name="Bhattarai E.K."/>
            <person name="Brashear W.A."/>
            <person name="Hill J."/>
            <person name="Metz R.P."/>
            <person name="Johnson C.D."/>
            <person name="Rollins D."/>
            <person name="Peterson M.J."/>
            <person name="Bickhart D.M."/>
            <person name="Decker J.E."/>
            <person name="Seabury C.M."/>
        </authorList>
    </citation>
    <scope>NUCLEOTIDE SEQUENCE [LARGE SCALE GENOMIC DNA]</scope>
    <source>
        <strain evidence="2 3">Texas</strain>
        <tissue evidence="2">Leg muscle</tissue>
    </source>
</reference>
<dbReference type="AlphaFoldDB" id="A0A226MTG4"/>
<dbReference type="GO" id="GO:0051082">
    <property type="term" value="F:unfolded protein binding"/>
    <property type="evidence" value="ECO:0007669"/>
    <property type="project" value="TreeGrafter"/>
</dbReference>
<dbReference type="PANTHER" id="PTHR12800:SF2">
    <property type="entry name" value="HSP90 CO-CHAPERONE CDC37-LIKE 1"/>
    <property type="match status" value="1"/>
</dbReference>
<dbReference type="OrthoDB" id="440202at2759"/>
<dbReference type="Proteomes" id="UP000198323">
    <property type="component" value="Unassembled WGS sequence"/>
</dbReference>
<evidence type="ECO:0000313" key="3">
    <source>
        <dbReference type="Proteomes" id="UP000198323"/>
    </source>
</evidence>
<dbReference type="EMBL" id="MCFN01028529">
    <property type="protein sequence ID" value="OXB50916.1"/>
    <property type="molecule type" value="Genomic_DNA"/>
</dbReference>
<dbReference type="GO" id="GO:0005737">
    <property type="term" value="C:cytoplasm"/>
    <property type="evidence" value="ECO:0007669"/>
    <property type="project" value="TreeGrafter"/>
</dbReference>
<dbReference type="STRING" id="9009.A0A226MTG4"/>